<dbReference type="AlphaFoldDB" id="A0A438FUN3"/>
<evidence type="ECO:0000313" key="1">
    <source>
        <dbReference type="EMBL" id="RVW63660.1"/>
    </source>
</evidence>
<reference evidence="1 2" key="1">
    <citation type="journal article" date="2018" name="PLoS Genet.">
        <title>Population sequencing reveals clonal diversity and ancestral inbreeding in the grapevine cultivar Chardonnay.</title>
        <authorList>
            <person name="Roach M.J."/>
            <person name="Johnson D.L."/>
            <person name="Bohlmann J."/>
            <person name="van Vuuren H.J."/>
            <person name="Jones S.J."/>
            <person name="Pretorius I.S."/>
            <person name="Schmidt S.A."/>
            <person name="Borneman A.R."/>
        </authorList>
    </citation>
    <scope>NUCLEOTIDE SEQUENCE [LARGE SCALE GENOMIC DNA]</scope>
    <source>
        <strain evidence="2">cv. Chardonnay</strain>
        <tissue evidence="1">Leaf</tissue>
    </source>
</reference>
<accession>A0A438FUN3</accession>
<name>A0A438FUN3_VITVI</name>
<dbReference type="Proteomes" id="UP000288805">
    <property type="component" value="Unassembled WGS sequence"/>
</dbReference>
<proteinExistence type="predicted"/>
<protein>
    <submittedName>
        <fullName evidence="1">Copia protein</fullName>
    </submittedName>
</protein>
<gene>
    <name evidence="1" type="primary">GIP_354</name>
    <name evidence="1" type="ORF">CK203_056945</name>
</gene>
<evidence type="ECO:0000313" key="2">
    <source>
        <dbReference type="Proteomes" id="UP000288805"/>
    </source>
</evidence>
<organism evidence="1 2">
    <name type="scientific">Vitis vinifera</name>
    <name type="common">Grape</name>
    <dbReference type="NCBI Taxonomy" id="29760"/>
    <lineage>
        <taxon>Eukaryota</taxon>
        <taxon>Viridiplantae</taxon>
        <taxon>Streptophyta</taxon>
        <taxon>Embryophyta</taxon>
        <taxon>Tracheophyta</taxon>
        <taxon>Spermatophyta</taxon>
        <taxon>Magnoliopsida</taxon>
        <taxon>eudicotyledons</taxon>
        <taxon>Gunneridae</taxon>
        <taxon>Pentapetalae</taxon>
        <taxon>rosids</taxon>
        <taxon>Vitales</taxon>
        <taxon>Vitaceae</taxon>
        <taxon>Viteae</taxon>
        <taxon>Vitis</taxon>
    </lineage>
</organism>
<sequence>MFWCDNQGSIALANNPMFHAHTKHIELDVHFICEKVLNHQLSIQHVPSLEQVTDIFTKPLLVPYFQHLRSKLHITSLSRLKWHKISMQKKVESGSSINAPEKSTFNLKRHVKGCLQHS</sequence>
<dbReference type="CDD" id="cd09272">
    <property type="entry name" value="RNase_HI_RT_Ty1"/>
    <property type="match status" value="1"/>
</dbReference>
<dbReference type="EMBL" id="QGNW01000735">
    <property type="protein sequence ID" value="RVW63660.1"/>
    <property type="molecule type" value="Genomic_DNA"/>
</dbReference>
<comment type="caution">
    <text evidence="1">The sequence shown here is derived from an EMBL/GenBank/DDBJ whole genome shotgun (WGS) entry which is preliminary data.</text>
</comment>